<evidence type="ECO:0000313" key="3">
    <source>
        <dbReference type="Proteomes" id="UP000259328"/>
    </source>
</evidence>
<organism evidence="2 3">
    <name type="scientific">Mycoplasmopsis synoviae</name>
    <name type="common">Mycoplasma synoviae</name>
    <dbReference type="NCBI Taxonomy" id="2109"/>
    <lineage>
        <taxon>Bacteria</taxon>
        <taxon>Bacillati</taxon>
        <taxon>Mycoplasmatota</taxon>
        <taxon>Mycoplasmoidales</taxon>
        <taxon>Metamycoplasmataceae</taxon>
        <taxon>Mycoplasmopsis</taxon>
    </lineage>
</organism>
<gene>
    <name evidence="2" type="ORF">NCTC10124_00606</name>
</gene>
<feature type="compositionally biased region" description="Basic and acidic residues" evidence="1">
    <location>
        <begin position="22"/>
        <end position="31"/>
    </location>
</feature>
<feature type="non-terminal residue" evidence="2">
    <location>
        <position position="31"/>
    </location>
</feature>
<reference evidence="3" key="1">
    <citation type="submission" date="2018-06" db="EMBL/GenBank/DDBJ databases">
        <authorList>
            <consortium name="Pathogen Informatics"/>
        </authorList>
    </citation>
    <scope>NUCLEOTIDE SEQUENCE [LARGE SCALE GENOMIC DNA]</scope>
    <source>
        <strain evidence="3">NCTC10124</strain>
    </source>
</reference>
<dbReference type="Proteomes" id="UP000259328">
    <property type="component" value="Chromosome"/>
</dbReference>
<protein>
    <submittedName>
        <fullName evidence="2">Uncharacterized protein</fullName>
    </submittedName>
</protein>
<evidence type="ECO:0000313" key="2">
    <source>
        <dbReference type="EMBL" id="SYV92879.1"/>
    </source>
</evidence>
<evidence type="ECO:0000256" key="1">
    <source>
        <dbReference type="SAM" id="MobiDB-lite"/>
    </source>
</evidence>
<feature type="region of interest" description="Disordered" evidence="1">
    <location>
        <begin position="1"/>
        <end position="31"/>
    </location>
</feature>
<name>A0A3B0P8K7_MYCSY</name>
<dbReference type="AlphaFoldDB" id="A0A3B0P8K7"/>
<accession>A0A3B0P8K7</accession>
<sequence length="31" mass="3798">MSKLGKVNTYLDVDNENEEQEEKLYEDKYSW</sequence>
<dbReference type="EMBL" id="LS991953">
    <property type="protein sequence ID" value="SYV92879.1"/>
    <property type="molecule type" value="Genomic_DNA"/>
</dbReference>
<proteinExistence type="predicted"/>